<reference evidence="3 4" key="1">
    <citation type="journal article" date="2014" name="Genome Biol.">
        <title>Transcriptome and methylome profiling reveals relics of genome dominance in the mesopolyploid Brassica oleracea.</title>
        <authorList>
            <person name="Parkin I.A."/>
            <person name="Koh C."/>
            <person name="Tang H."/>
            <person name="Robinson S.J."/>
            <person name="Kagale S."/>
            <person name="Clarke W.E."/>
            <person name="Town C.D."/>
            <person name="Nixon J."/>
            <person name="Krishnakumar V."/>
            <person name="Bidwell S.L."/>
            <person name="Denoeud F."/>
            <person name="Belcram H."/>
            <person name="Links M.G."/>
            <person name="Just J."/>
            <person name="Clarke C."/>
            <person name="Bender T."/>
            <person name="Huebert T."/>
            <person name="Mason A.S."/>
            <person name="Pires J.C."/>
            <person name="Barker G."/>
            <person name="Moore J."/>
            <person name="Walley P.G."/>
            <person name="Manoli S."/>
            <person name="Batley J."/>
            <person name="Edwards D."/>
            <person name="Nelson M.N."/>
            <person name="Wang X."/>
            <person name="Paterson A.H."/>
            <person name="King G."/>
            <person name="Bancroft I."/>
            <person name="Chalhoub B."/>
            <person name="Sharpe A.G."/>
        </authorList>
    </citation>
    <scope>NUCLEOTIDE SEQUENCE</scope>
    <source>
        <strain evidence="3 4">cv. TO1000</strain>
    </source>
</reference>
<feature type="region of interest" description="Disordered" evidence="1">
    <location>
        <begin position="333"/>
        <end position="353"/>
    </location>
</feature>
<dbReference type="InterPro" id="IPR039774">
    <property type="entry name" value="Sin3-like"/>
</dbReference>
<evidence type="ECO:0000313" key="4">
    <source>
        <dbReference type="Proteomes" id="UP000032141"/>
    </source>
</evidence>
<evidence type="ECO:0000313" key="3">
    <source>
        <dbReference type="EnsemblPlants" id="Bo7g038800.1"/>
    </source>
</evidence>
<dbReference type="STRING" id="109376.A0A0D3D598"/>
<dbReference type="GO" id="GO:0000122">
    <property type="term" value="P:negative regulation of transcription by RNA polymerase II"/>
    <property type="evidence" value="ECO:0007669"/>
    <property type="project" value="TreeGrafter"/>
</dbReference>
<dbReference type="PANTHER" id="PTHR12346">
    <property type="entry name" value="SIN3B-RELATED"/>
    <property type="match status" value="1"/>
</dbReference>
<dbReference type="SMART" id="SM00761">
    <property type="entry name" value="HDAC_interact"/>
    <property type="match status" value="1"/>
</dbReference>
<feature type="compositionally biased region" description="Basic and acidic residues" evidence="1">
    <location>
        <begin position="333"/>
        <end position="344"/>
    </location>
</feature>
<evidence type="ECO:0000259" key="2">
    <source>
        <dbReference type="SMART" id="SM00761"/>
    </source>
</evidence>
<evidence type="ECO:0000256" key="1">
    <source>
        <dbReference type="SAM" id="MobiDB-lite"/>
    </source>
</evidence>
<dbReference type="OMA" id="VDTEHED"/>
<dbReference type="GO" id="GO:0000118">
    <property type="term" value="C:histone deacetylase complex"/>
    <property type="evidence" value="ECO:0007669"/>
    <property type="project" value="TreeGrafter"/>
</dbReference>
<proteinExistence type="predicted"/>
<dbReference type="EnsemblPlants" id="Bo7g038800.1">
    <property type="protein sequence ID" value="Bo7g038800.1"/>
    <property type="gene ID" value="Bo7g038800"/>
</dbReference>
<dbReference type="eggNOG" id="KOG4204">
    <property type="taxonomic scope" value="Eukaryota"/>
</dbReference>
<dbReference type="Gramene" id="Bo7g038800.1">
    <property type="protein sequence ID" value="Bo7g038800.1"/>
    <property type="gene ID" value="Bo7g038800"/>
</dbReference>
<dbReference type="Proteomes" id="UP000032141">
    <property type="component" value="Chromosome C7"/>
</dbReference>
<dbReference type="GO" id="GO:0000785">
    <property type="term" value="C:chromatin"/>
    <property type="evidence" value="ECO:0007669"/>
    <property type="project" value="TreeGrafter"/>
</dbReference>
<accession>A0A0D3D598</accession>
<sequence>MGSMGELESVKNLCTKITEKLGPRGMETLRSLMENFTNNRTEHTEFRNSIKLLFDSHAKTQQHHVDTEHEDGGIREHHAFAVSAKVDDSLKEYPIHHGNLKIGGAHVGTRSKVDESSENYFIHHVNLRIRADVGLRVNVDENPRVDVSEERESEKYATSGLLKMNLERNNGSNLHSDEQIGRSLMKKRRTYMRLNRETPNYKLIPEEEQCPVKYEVLNNKVSLVKFDAYGHKNLTEYEKAMAKCEEEMCKADVSMESLRSAVEKAEKVIKGEMRVKDLGVMFYACIKRLCHLDVFERVRQDYKKALPKILPRLKQKLDKLTVARAEKKSLLKQVMEDNTAKQRDSTAQGQGEKQHTFVSDFIYPLHKKDEFLHQRFLEATNEHKQEQEDVSGETHDVKVDESAKEDSHVRDESNLEADLENPKEDVTLEITPSYELIPAEERSLAVVSGTVLNNEFRQVKVETPTPRPKKLIGYKKDVADYEDERYQNDMMIEYLTSAVEHWEKVMMKEMRIEDVEDKFYTCIEELDRGGMIKKLKQNYQEALPVILYRLKEKLTNLIVTHETKNSRWKC</sequence>
<feature type="region of interest" description="Disordered" evidence="1">
    <location>
        <begin position="382"/>
        <end position="416"/>
    </location>
</feature>
<dbReference type="InterPro" id="IPR013194">
    <property type="entry name" value="HDAC_interact_dom"/>
</dbReference>
<feature type="domain" description="Histone deacetylase interacting" evidence="2">
    <location>
        <begin position="193"/>
        <end position="282"/>
    </location>
</feature>
<feature type="compositionally biased region" description="Basic and acidic residues" evidence="1">
    <location>
        <begin position="382"/>
        <end position="413"/>
    </location>
</feature>
<dbReference type="GO" id="GO:0003714">
    <property type="term" value="F:transcription corepressor activity"/>
    <property type="evidence" value="ECO:0007669"/>
    <property type="project" value="InterPro"/>
</dbReference>
<organism evidence="3 4">
    <name type="scientific">Brassica oleracea var. oleracea</name>
    <dbReference type="NCBI Taxonomy" id="109376"/>
    <lineage>
        <taxon>Eukaryota</taxon>
        <taxon>Viridiplantae</taxon>
        <taxon>Streptophyta</taxon>
        <taxon>Embryophyta</taxon>
        <taxon>Tracheophyta</taxon>
        <taxon>Spermatophyta</taxon>
        <taxon>Magnoliopsida</taxon>
        <taxon>eudicotyledons</taxon>
        <taxon>Gunneridae</taxon>
        <taxon>Pentapetalae</taxon>
        <taxon>rosids</taxon>
        <taxon>malvids</taxon>
        <taxon>Brassicales</taxon>
        <taxon>Brassicaceae</taxon>
        <taxon>Brassiceae</taxon>
        <taxon>Brassica</taxon>
    </lineage>
</organism>
<keyword evidence="4" id="KW-1185">Reference proteome</keyword>
<dbReference type="HOGENOM" id="CLU_478484_0_0_1"/>
<dbReference type="AlphaFoldDB" id="A0A0D3D598"/>
<dbReference type="PANTHER" id="PTHR12346:SF23">
    <property type="entry name" value="PAIRED AMPHIPATHIC HELIX SIN3-LIKE PROTEIN-RELATED"/>
    <property type="match status" value="1"/>
</dbReference>
<name>A0A0D3D598_BRAOL</name>
<reference evidence="3" key="2">
    <citation type="submission" date="2015-03" db="UniProtKB">
        <authorList>
            <consortium name="EnsemblPlants"/>
        </authorList>
    </citation>
    <scope>IDENTIFICATION</scope>
</reference>
<protein>
    <recommendedName>
        <fullName evidence="2">Histone deacetylase interacting domain-containing protein</fullName>
    </recommendedName>
</protein>